<proteinExistence type="inferred from homology"/>
<reference evidence="4" key="2">
    <citation type="journal article" date="2016" name="Sci. Rep.">
        <title>Dictyocaulus viviparus genome, variome and transcriptome elucidate lungworm biology and support future intervention.</title>
        <authorList>
            <person name="McNulty S.N."/>
            <person name="Strube C."/>
            <person name="Rosa B.A."/>
            <person name="Martin J.C."/>
            <person name="Tyagi R."/>
            <person name="Choi Y.J."/>
            <person name="Wang Q."/>
            <person name="Hallsworth Pepin K."/>
            <person name="Zhang X."/>
            <person name="Ozersky P."/>
            <person name="Wilson R.K."/>
            <person name="Sternberg P.W."/>
            <person name="Gasser R.B."/>
            <person name="Mitreva M."/>
        </authorList>
    </citation>
    <scope>NUCLEOTIDE SEQUENCE [LARGE SCALE GENOMIC DNA]</scope>
    <source>
        <strain evidence="4">HannoverDv2000</strain>
    </source>
</reference>
<dbReference type="STRING" id="29172.A0A0D8XIX7"/>
<organism evidence="3 4">
    <name type="scientific">Dictyocaulus viviparus</name>
    <name type="common">Bovine lungworm</name>
    <dbReference type="NCBI Taxonomy" id="29172"/>
    <lineage>
        <taxon>Eukaryota</taxon>
        <taxon>Metazoa</taxon>
        <taxon>Ecdysozoa</taxon>
        <taxon>Nematoda</taxon>
        <taxon>Chromadorea</taxon>
        <taxon>Rhabditida</taxon>
        <taxon>Rhabditina</taxon>
        <taxon>Rhabditomorpha</taxon>
        <taxon>Strongyloidea</taxon>
        <taxon>Metastrongylidae</taxon>
        <taxon>Dictyocaulus</taxon>
    </lineage>
</organism>
<evidence type="ECO:0000256" key="1">
    <source>
        <dbReference type="ARBA" id="ARBA00009058"/>
    </source>
</evidence>
<dbReference type="InterPro" id="IPR037667">
    <property type="entry name" value="FMC1_homologue"/>
</dbReference>
<accession>A0A0D8XIX7</accession>
<dbReference type="GO" id="GO:0005739">
    <property type="term" value="C:mitochondrion"/>
    <property type="evidence" value="ECO:0007669"/>
    <property type="project" value="TreeGrafter"/>
</dbReference>
<name>A0A0D8XIX7_DICVI</name>
<sequence length="101" mass="11698">MSLQRCALNAFKCVVKEIREADESFNRNSALFKYLLNQVRDNHSQRVYSKAPEETIHVAELYTTYLYSTRKLATLQLRYQGGERSVEESAKLVGLLLPEQK</sequence>
<keyword evidence="4" id="KW-1185">Reference proteome</keyword>
<evidence type="ECO:0000313" key="3">
    <source>
        <dbReference type="EMBL" id="KJH43729.1"/>
    </source>
</evidence>
<dbReference type="Proteomes" id="UP000053766">
    <property type="component" value="Unassembled WGS sequence"/>
</dbReference>
<reference evidence="3 4" key="1">
    <citation type="submission" date="2013-11" db="EMBL/GenBank/DDBJ databases">
        <title>Draft genome of the bovine lungworm Dictyocaulus viviparus.</title>
        <authorList>
            <person name="Mitreva M."/>
        </authorList>
    </citation>
    <scope>NUCLEOTIDE SEQUENCE [LARGE SCALE GENOMIC DNA]</scope>
    <source>
        <strain evidence="3 4">HannoverDv2000</strain>
    </source>
</reference>
<dbReference type="PANTHER" id="PTHR31716:SF1">
    <property type="entry name" value="PROTEIN FMC1 HOMOLOG"/>
    <property type="match status" value="1"/>
</dbReference>
<evidence type="ECO:0000313" key="4">
    <source>
        <dbReference type="Proteomes" id="UP000053766"/>
    </source>
</evidence>
<dbReference type="PANTHER" id="PTHR31716">
    <property type="entry name" value="PROTEIN FMC1 HOMOLOG"/>
    <property type="match status" value="1"/>
</dbReference>
<dbReference type="EMBL" id="KN716530">
    <property type="protein sequence ID" value="KJH43729.1"/>
    <property type="molecule type" value="Genomic_DNA"/>
</dbReference>
<comment type="similarity">
    <text evidence="1">Belongs to the FMC1 family.</text>
</comment>
<dbReference type="OrthoDB" id="551431at2759"/>
<dbReference type="AlphaFoldDB" id="A0A0D8XIX7"/>
<gene>
    <name evidence="3" type="ORF">DICVIV_10246</name>
</gene>
<protein>
    <recommendedName>
        <fullName evidence="2">Protein FMC1 homolog</fullName>
    </recommendedName>
</protein>
<evidence type="ECO:0000256" key="2">
    <source>
        <dbReference type="ARBA" id="ARBA00013846"/>
    </source>
</evidence>